<organism evidence="9 10">
    <name type="scientific">Acacia crassicarpa</name>
    <name type="common">northern wattle</name>
    <dbReference type="NCBI Taxonomy" id="499986"/>
    <lineage>
        <taxon>Eukaryota</taxon>
        <taxon>Viridiplantae</taxon>
        <taxon>Streptophyta</taxon>
        <taxon>Embryophyta</taxon>
        <taxon>Tracheophyta</taxon>
        <taxon>Spermatophyta</taxon>
        <taxon>Magnoliopsida</taxon>
        <taxon>eudicotyledons</taxon>
        <taxon>Gunneridae</taxon>
        <taxon>Pentapetalae</taxon>
        <taxon>rosids</taxon>
        <taxon>fabids</taxon>
        <taxon>Fabales</taxon>
        <taxon>Fabaceae</taxon>
        <taxon>Caesalpinioideae</taxon>
        <taxon>mimosoid clade</taxon>
        <taxon>Acacieae</taxon>
        <taxon>Acacia</taxon>
    </lineage>
</organism>
<dbReference type="InterPro" id="IPR009057">
    <property type="entry name" value="Homeodomain-like_sf"/>
</dbReference>
<dbReference type="EMBL" id="JAWXYG010000010">
    <property type="protein sequence ID" value="KAK4261099.1"/>
    <property type="molecule type" value="Genomic_DNA"/>
</dbReference>
<feature type="compositionally biased region" description="Polar residues" evidence="7">
    <location>
        <begin position="196"/>
        <end position="205"/>
    </location>
</feature>
<dbReference type="InterPro" id="IPR001005">
    <property type="entry name" value="SANT/Myb"/>
</dbReference>
<sequence>MDMKNLQNQSMDLVLSTDAKPRLKWTPELHRRFLDAIKQLGGPDKATPKSLLRVMGIPGLTLYHLKSHLQKFRIGKSQQLETCPDSKQDHREIQSSVSHCKREICIGTQNQMTDLQIAQALQMQMEAQGKLYEQLEVQRHLQLRIEAQGKYLQSVLKKAQETLAAYSSSTSGTQLAKAELSRLVSLINNAVPSSPISELTETRGLSSKDGKRKQSRGIMCSLESSLTSSESSGIKEYKKQPKDETGDLKKSNSTTSVELPLMAFRSVEDALNGDASDESSGIRRSGGANYDGETCASKQRKIEYSEMLDLNRQYQSDIDLNC</sequence>
<evidence type="ECO:0000313" key="10">
    <source>
        <dbReference type="Proteomes" id="UP001293593"/>
    </source>
</evidence>
<keyword evidence="5" id="KW-0804">Transcription</keyword>
<dbReference type="Gene3D" id="1.10.10.60">
    <property type="entry name" value="Homeodomain-like"/>
    <property type="match status" value="1"/>
</dbReference>
<dbReference type="InterPro" id="IPR017930">
    <property type="entry name" value="Myb_dom"/>
</dbReference>
<dbReference type="PROSITE" id="PS51294">
    <property type="entry name" value="HTH_MYB"/>
    <property type="match status" value="1"/>
</dbReference>
<dbReference type="InterPro" id="IPR006447">
    <property type="entry name" value="Myb_dom_plants"/>
</dbReference>
<comment type="subcellular location">
    <subcellularLocation>
        <location evidence="1">Nucleus</location>
    </subcellularLocation>
</comment>
<feature type="region of interest" description="Disordered" evidence="7">
    <location>
        <begin position="196"/>
        <end position="254"/>
    </location>
</feature>
<reference evidence="9" key="1">
    <citation type="submission" date="2023-10" db="EMBL/GenBank/DDBJ databases">
        <title>Chromosome-level genome of the transformable northern wattle, Acacia crassicarpa.</title>
        <authorList>
            <person name="Massaro I."/>
            <person name="Sinha N.R."/>
            <person name="Poethig S."/>
            <person name="Leichty A.R."/>
        </authorList>
    </citation>
    <scope>NUCLEOTIDE SEQUENCE</scope>
    <source>
        <strain evidence="9">Acra3RX</strain>
        <tissue evidence="9">Leaf</tissue>
    </source>
</reference>
<keyword evidence="10" id="KW-1185">Reference proteome</keyword>
<keyword evidence="3" id="KW-0805">Transcription regulation</keyword>
<evidence type="ECO:0000256" key="1">
    <source>
        <dbReference type="ARBA" id="ARBA00004123"/>
    </source>
</evidence>
<feature type="compositionally biased region" description="Low complexity" evidence="7">
    <location>
        <begin position="221"/>
        <end position="232"/>
    </location>
</feature>
<dbReference type="PANTHER" id="PTHR31499">
    <property type="entry name" value="MYB FAMILY TRANSCRIPTION FACTOR PHL11"/>
    <property type="match status" value="1"/>
</dbReference>
<dbReference type="GO" id="GO:0003700">
    <property type="term" value="F:DNA-binding transcription factor activity"/>
    <property type="evidence" value="ECO:0007669"/>
    <property type="project" value="InterPro"/>
</dbReference>
<protein>
    <recommendedName>
        <fullName evidence="8">HTH myb-type domain-containing protein</fullName>
    </recommendedName>
</protein>
<dbReference type="AlphaFoldDB" id="A0AAE1MDG4"/>
<evidence type="ECO:0000256" key="6">
    <source>
        <dbReference type="ARBA" id="ARBA00023242"/>
    </source>
</evidence>
<gene>
    <name evidence="9" type="ORF">QN277_004146</name>
</gene>
<evidence type="ECO:0000259" key="8">
    <source>
        <dbReference type="PROSITE" id="PS51294"/>
    </source>
</evidence>
<dbReference type="PANTHER" id="PTHR31499:SF11">
    <property type="entry name" value="MYB FAMILY TRANSCRIPTION FACTOR PHL8"/>
    <property type="match status" value="1"/>
</dbReference>
<evidence type="ECO:0000256" key="5">
    <source>
        <dbReference type="ARBA" id="ARBA00023163"/>
    </source>
</evidence>
<keyword evidence="6" id="KW-0539">Nucleus</keyword>
<feature type="compositionally biased region" description="Basic and acidic residues" evidence="7">
    <location>
        <begin position="233"/>
        <end position="250"/>
    </location>
</feature>
<evidence type="ECO:0000256" key="3">
    <source>
        <dbReference type="ARBA" id="ARBA00023015"/>
    </source>
</evidence>
<feature type="domain" description="HTH myb-type" evidence="8">
    <location>
        <begin position="17"/>
        <end position="77"/>
    </location>
</feature>
<comment type="caution">
    <text evidence="9">The sequence shown here is derived from an EMBL/GenBank/DDBJ whole genome shotgun (WGS) entry which is preliminary data.</text>
</comment>
<evidence type="ECO:0000256" key="2">
    <source>
        <dbReference type="ARBA" id="ARBA00006783"/>
    </source>
</evidence>
<evidence type="ECO:0000313" key="9">
    <source>
        <dbReference type="EMBL" id="KAK4261099.1"/>
    </source>
</evidence>
<dbReference type="Pfam" id="PF00249">
    <property type="entry name" value="Myb_DNA-binding"/>
    <property type="match status" value="1"/>
</dbReference>
<keyword evidence="4" id="KW-0175">Coiled coil</keyword>
<name>A0AAE1MDG4_9FABA</name>
<dbReference type="InterPro" id="IPR046955">
    <property type="entry name" value="PHR1-like"/>
</dbReference>
<dbReference type="Pfam" id="PF14379">
    <property type="entry name" value="Myb_CC_LHEQLE"/>
    <property type="match status" value="1"/>
</dbReference>
<dbReference type="GO" id="GO:0003677">
    <property type="term" value="F:DNA binding"/>
    <property type="evidence" value="ECO:0007669"/>
    <property type="project" value="InterPro"/>
</dbReference>
<dbReference type="SUPFAM" id="SSF46689">
    <property type="entry name" value="Homeodomain-like"/>
    <property type="match status" value="1"/>
</dbReference>
<dbReference type="Proteomes" id="UP001293593">
    <property type="component" value="Unassembled WGS sequence"/>
</dbReference>
<evidence type="ECO:0000256" key="4">
    <source>
        <dbReference type="ARBA" id="ARBA00023054"/>
    </source>
</evidence>
<dbReference type="NCBIfam" id="TIGR01557">
    <property type="entry name" value="myb_SHAQKYF"/>
    <property type="match status" value="1"/>
</dbReference>
<proteinExistence type="inferred from homology"/>
<dbReference type="GO" id="GO:0005634">
    <property type="term" value="C:nucleus"/>
    <property type="evidence" value="ECO:0007669"/>
    <property type="project" value="UniProtKB-SubCell"/>
</dbReference>
<feature type="region of interest" description="Disordered" evidence="7">
    <location>
        <begin position="272"/>
        <end position="293"/>
    </location>
</feature>
<dbReference type="InterPro" id="IPR025756">
    <property type="entry name" value="Myb_CC_LHEQLE"/>
</dbReference>
<evidence type="ECO:0000256" key="7">
    <source>
        <dbReference type="SAM" id="MobiDB-lite"/>
    </source>
</evidence>
<accession>A0AAE1MDG4</accession>
<dbReference type="FunFam" id="1.10.10.60:FF:000002">
    <property type="entry name" value="Myb family transcription factor"/>
    <property type="match status" value="1"/>
</dbReference>
<comment type="similarity">
    <text evidence="2">Belongs to the MYB-CC family.</text>
</comment>